<evidence type="ECO:0000313" key="2">
    <source>
        <dbReference type="EMBL" id="CAG2068072.1"/>
    </source>
</evidence>
<proteinExistence type="predicted"/>
<dbReference type="EMBL" id="CAJPIN010081085">
    <property type="protein sequence ID" value="CAG2068072.1"/>
    <property type="molecule type" value="Genomic_DNA"/>
</dbReference>
<dbReference type="Pfam" id="PF25037">
    <property type="entry name" value="VPS13_C"/>
    <property type="match status" value="1"/>
</dbReference>
<reference evidence="2" key="1">
    <citation type="submission" date="2021-03" db="EMBL/GenBank/DDBJ databases">
        <authorList>
            <person name="Tran Van P."/>
        </authorList>
    </citation>
    <scope>NUCLEOTIDE SEQUENCE</scope>
</reference>
<feature type="non-terminal residue" evidence="2">
    <location>
        <position position="43"/>
    </location>
</feature>
<dbReference type="Proteomes" id="UP001153148">
    <property type="component" value="Unassembled WGS sequence"/>
</dbReference>
<evidence type="ECO:0000313" key="3">
    <source>
        <dbReference type="Proteomes" id="UP001153148"/>
    </source>
</evidence>
<evidence type="ECO:0000259" key="1">
    <source>
        <dbReference type="Pfam" id="PF25037"/>
    </source>
</evidence>
<feature type="domain" description="Intermembrane lipid transfer protein VPS13-like C-terminal" evidence="1">
    <location>
        <begin position="16"/>
        <end position="43"/>
    </location>
</feature>
<comment type="caution">
    <text evidence="2">The sequence shown here is derived from an EMBL/GenBank/DDBJ whole genome shotgun (WGS) entry which is preliminary data.</text>
</comment>
<gene>
    <name evidence="2" type="ORF">TPAB3V08_LOCUS15015</name>
</gene>
<accession>A0ABN7PRA3</accession>
<name>A0ABN7PRA3_TIMPD</name>
<protein>
    <recommendedName>
        <fullName evidence="1">Intermembrane lipid transfer protein VPS13-like C-terminal domain-containing protein</fullName>
    </recommendedName>
</protein>
<organism evidence="2 3">
    <name type="scientific">Timema podura</name>
    <name type="common">Walking stick</name>
    <dbReference type="NCBI Taxonomy" id="61482"/>
    <lineage>
        <taxon>Eukaryota</taxon>
        <taxon>Metazoa</taxon>
        <taxon>Ecdysozoa</taxon>
        <taxon>Arthropoda</taxon>
        <taxon>Hexapoda</taxon>
        <taxon>Insecta</taxon>
        <taxon>Pterygota</taxon>
        <taxon>Neoptera</taxon>
        <taxon>Polyneoptera</taxon>
        <taxon>Phasmatodea</taxon>
        <taxon>Timematodea</taxon>
        <taxon>Timematoidea</taxon>
        <taxon>Timematidae</taxon>
        <taxon>Timema</taxon>
    </lineage>
</organism>
<dbReference type="InterPro" id="IPR056748">
    <property type="entry name" value="VPS13-like_C"/>
</dbReference>
<sequence length="43" mass="5056">MRPPRATEMGDEVTRLRSPRFFQQDGLVRPYVKLESEGNKLLH</sequence>
<keyword evidence="3" id="KW-1185">Reference proteome</keyword>